<dbReference type="PROSITE" id="PS51257">
    <property type="entry name" value="PROKAR_LIPOPROTEIN"/>
    <property type="match status" value="1"/>
</dbReference>
<dbReference type="Proteomes" id="UP000501747">
    <property type="component" value="Chromosome"/>
</dbReference>
<feature type="chain" id="PRO_5038591012" description="Lipoprotein" evidence="1">
    <location>
        <begin position="20"/>
        <end position="373"/>
    </location>
</feature>
<evidence type="ECO:0000313" key="2">
    <source>
        <dbReference type="EMBL" id="QIL47406.1"/>
    </source>
</evidence>
<gene>
    <name evidence="2" type="ORF">G7082_02090</name>
</gene>
<accession>A0A6G8AQY2</accession>
<keyword evidence="1" id="KW-0732">Signal</keyword>
<evidence type="ECO:0008006" key="4">
    <source>
        <dbReference type="Google" id="ProtNLM"/>
    </source>
</evidence>
<evidence type="ECO:0000313" key="3">
    <source>
        <dbReference type="Proteomes" id="UP000501747"/>
    </source>
</evidence>
<dbReference type="KEGG" id="vhy:G7082_02090"/>
<organism evidence="2 3">
    <name type="scientific">Vagococcus hydrophili</name>
    <dbReference type="NCBI Taxonomy" id="2714947"/>
    <lineage>
        <taxon>Bacteria</taxon>
        <taxon>Bacillati</taxon>
        <taxon>Bacillota</taxon>
        <taxon>Bacilli</taxon>
        <taxon>Lactobacillales</taxon>
        <taxon>Enterococcaceae</taxon>
        <taxon>Vagococcus</taxon>
    </lineage>
</organism>
<protein>
    <recommendedName>
        <fullName evidence="4">Lipoprotein</fullName>
    </recommendedName>
</protein>
<dbReference type="EMBL" id="CP049887">
    <property type="protein sequence ID" value="QIL47406.1"/>
    <property type="molecule type" value="Genomic_DNA"/>
</dbReference>
<sequence length="373" mass="42010">MKKKLGTLATLSLAVVVLASCGKSPQDEFVSYMESQNKQTVGTWDFKMNIEDIEVSDPSTDKAANPMMNMMVTQMKDAAISGTMKADFEKEMAFGLDMKVKALGMEMPVNMVGSFGKEPKMYLATDIYEYIMNIVGSMSQGAVDTSKMDMSKLKGKYIDVLDIDADTVGKKELQDASKQLQQSEKDRQEMAKKYSEFLKGLDKKTFTKKDDVISHTFTKEEMTKLVKIVSENAKDKDADLDKAFDDLKDITVTANIDVKKDTTKVSMKMTPKEDTGIKSMKLKFETTMKDKKADIKMPKKEDIISSKELEKMFPQGAPVGQKEEVSDAEFQEVLKAIKEHKDQIDDKTKEELLTTYKAVLSEEQYKEIESALK</sequence>
<dbReference type="AlphaFoldDB" id="A0A6G8AQY2"/>
<keyword evidence="3" id="KW-1185">Reference proteome</keyword>
<proteinExistence type="predicted"/>
<evidence type="ECO:0000256" key="1">
    <source>
        <dbReference type="SAM" id="SignalP"/>
    </source>
</evidence>
<dbReference type="RefSeq" id="WP_166033516.1">
    <property type="nucleotide sequence ID" value="NZ_CP049887.1"/>
</dbReference>
<reference evidence="2 3" key="1">
    <citation type="submission" date="2020-03" db="EMBL/GenBank/DDBJ databases">
        <title>Vagococcus sp. nov., isolated from beetles.</title>
        <authorList>
            <person name="Hyun D.-W."/>
            <person name="Bae J.-W."/>
        </authorList>
    </citation>
    <scope>NUCLEOTIDE SEQUENCE [LARGE SCALE GENOMIC DNA]</scope>
    <source>
        <strain evidence="2 3">HDW17B</strain>
    </source>
</reference>
<name>A0A6G8AQY2_9ENTE</name>
<feature type="signal peptide" evidence="1">
    <location>
        <begin position="1"/>
        <end position="19"/>
    </location>
</feature>